<dbReference type="Pfam" id="PF11209">
    <property type="entry name" value="LmeA"/>
    <property type="match status" value="1"/>
</dbReference>
<dbReference type="HOGENOM" id="CLU_089598_0_0_3"/>
<dbReference type="eggNOG" id="ENOG502ZC76">
    <property type="taxonomic scope" value="Bacteria"/>
</dbReference>
<protein>
    <recommendedName>
        <fullName evidence="3">DUF2993 domain-containing protein</fullName>
    </recommendedName>
</protein>
<dbReference type="STRING" id="41431.PCC8801_2609"/>
<dbReference type="Proteomes" id="UP000008204">
    <property type="component" value="Chromosome"/>
</dbReference>
<dbReference type="OrthoDB" id="460303at2"/>
<dbReference type="AlphaFoldDB" id="B7K4V7"/>
<evidence type="ECO:0000313" key="2">
    <source>
        <dbReference type="Proteomes" id="UP000008204"/>
    </source>
</evidence>
<keyword evidence="2" id="KW-1185">Reference proteome</keyword>
<dbReference type="InterPro" id="IPR021373">
    <property type="entry name" value="DUF2993"/>
</dbReference>
<accession>B7K4V7</accession>
<dbReference type="RefSeq" id="WP_012595880.1">
    <property type="nucleotide sequence ID" value="NC_011726.1"/>
</dbReference>
<reference evidence="2" key="1">
    <citation type="journal article" date="2011" name="MBio">
        <title>Novel metabolic attributes of the genus Cyanothece, comprising a group of unicellular nitrogen-fixing Cyanobacteria.</title>
        <authorList>
            <person name="Bandyopadhyay A."/>
            <person name="Elvitigala T."/>
            <person name="Welsh E."/>
            <person name="Stockel J."/>
            <person name="Liberton M."/>
            <person name="Min H."/>
            <person name="Sherman L.A."/>
            <person name="Pakrasi H.B."/>
        </authorList>
    </citation>
    <scope>NUCLEOTIDE SEQUENCE [LARGE SCALE GENOMIC DNA]</scope>
    <source>
        <strain evidence="2">PCC 8801</strain>
    </source>
</reference>
<evidence type="ECO:0008006" key="3">
    <source>
        <dbReference type="Google" id="ProtNLM"/>
    </source>
</evidence>
<dbReference type="KEGG" id="cyp:PCC8801_2609"/>
<dbReference type="EMBL" id="CP001287">
    <property type="protein sequence ID" value="ACK66613.1"/>
    <property type="molecule type" value="Genomic_DNA"/>
</dbReference>
<name>B7K4V7_RIPO1</name>
<gene>
    <name evidence="1" type="ordered locus">PCC8801_2609</name>
</gene>
<proteinExistence type="predicted"/>
<evidence type="ECO:0000313" key="1">
    <source>
        <dbReference type="EMBL" id="ACK66613.1"/>
    </source>
</evidence>
<organism evidence="1 2">
    <name type="scientific">Rippkaea orientalis (strain PCC 8801 / RF-1)</name>
    <name type="common">Cyanothece sp. (strain PCC 8801)</name>
    <dbReference type="NCBI Taxonomy" id="41431"/>
    <lineage>
        <taxon>Bacteria</taxon>
        <taxon>Bacillati</taxon>
        <taxon>Cyanobacteriota</taxon>
        <taxon>Cyanophyceae</taxon>
        <taxon>Oscillatoriophycideae</taxon>
        <taxon>Chroococcales</taxon>
        <taxon>Aphanothecaceae</taxon>
        <taxon>Rippkaea</taxon>
        <taxon>Rippkaea orientalis</taxon>
    </lineage>
</organism>
<sequence length="237" mass="26695">MWIRQPSNIISKILSPAVQVWLRSQLDRVETLQMKIQGSDRQILGGYIPNILLNSKGAVYQGLHLSQAEITGENIRINIGQIIKGKPLQLLEAIQVWGEVQLTETDLQASLTSSLLGDAFRELLIALLDYQEIEEPEKILDNYELTWQEVTLKESTFTLQGLAVENEVSNQLIIEAKLQLISSQSLRVIPIKIQGLPEFNICRLEELELELGSDVVIDALSLADNQLFCRAQLLIRP</sequence>